<accession>E9GFY2</accession>
<dbReference type="HOGENOM" id="CLU_1604394_0_0_1"/>
<keyword evidence="1" id="KW-0732">Signal</keyword>
<dbReference type="Proteomes" id="UP000000305">
    <property type="component" value="Unassembled WGS sequence"/>
</dbReference>
<organism evidence="2 3">
    <name type="scientific">Daphnia pulex</name>
    <name type="common">Water flea</name>
    <dbReference type="NCBI Taxonomy" id="6669"/>
    <lineage>
        <taxon>Eukaryota</taxon>
        <taxon>Metazoa</taxon>
        <taxon>Ecdysozoa</taxon>
        <taxon>Arthropoda</taxon>
        <taxon>Crustacea</taxon>
        <taxon>Branchiopoda</taxon>
        <taxon>Diplostraca</taxon>
        <taxon>Cladocera</taxon>
        <taxon>Anomopoda</taxon>
        <taxon>Daphniidae</taxon>
        <taxon>Daphnia</taxon>
    </lineage>
</organism>
<dbReference type="KEGG" id="dpx:DAPPUDRAFT_317420"/>
<dbReference type="AlphaFoldDB" id="E9GFY2"/>
<name>E9GFY2_DAPPU</name>
<evidence type="ECO:0000313" key="2">
    <source>
        <dbReference type="EMBL" id="EFX81730.1"/>
    </source>
</evidence>
<feature type="signal peptide" evidence="1">
    <location>
        <begin position="1"/>
        <end position="19"/>
    </location>
</feature>
<dbReference type="InParanoid" id="E9GFY2"/>
<dbReference type="EMBL" id="GL732542">
    <property type="protein sequence ID" value="EFX81730.1"/>
    <property type="molecule type" value="Genomic_DNA"/>
</dbReference>
<proteinExistence type="predicted"/>
<feature type="chain" id="PRO_5003236991" evidence="1">
    <location>
        <begin position="20"/>
        <end position="166"/>
    </location>
</feature>
<gene>
    <name evidence="2" type="ORF">DAPPUDRAFT_317420</name>
</gene>
<evidence type="ECO:0000313" key="3">
    <source>
        <dbReference type="Proteomes" id="UP000000305"/>
    </source>
</evidence>
<protein>
    <submittedName>
        <fullName evidence="2">Uncharacterized protein</fullName>
    </submittedName>
</protein>
<sequence>MKSLLVTTVLLSLVMMGTSQPIQEASAVPHDVTAGLESSDDSAFADLEGSESSLKVIEHKLEHWLKKYYKKTEKKNDGNSFGGYPGFPMIGYPSYPLLGSYPLTYGYGLGGMNGLNLGLGGLGSGYGTGLGGYGTGLGLGGYGTGLGYGYGTGLGYGGLGGFGYRR</sequence>
<reference evidence="2 3" key="1">
    <citation type="journal article" date="2011" name="Science">
        <title>The ecoresponsive genome of Daphnia pulex.</title>
        <authorList>
            <person name="Colbourne J.K."/>
            <person name="Pfrender M.E."/>
            <person name="Gilbert D."/>
            <person name="Thomas W.K."/>
            <person name="Tucker A."/>
            <person name="Oakley T.H."/>
            <person name="Tokishita S."/>
            <person name="Aerts A."/>
            <person name="Arnold G.J."/>
            <person name="Basu M.K."/>
            <person name="Bauer D.J."/>
            <person name="Caceres C.E."/>
            <person name="Carmel L."/>
            <person name="Casola C."/>
            <person name="Choi J.H."/>
            <person name="Detter J.C."/>
            <person name="Dong Q."/>
            <person name="Dusheyko S."/>
            <person name="Eads B.D."/>
            <person name="Frohlich T."/>
            <person name="Geiler-Samerotte K.A."/>
            <person name="Gerlach D."/>
            <person name="Hatcher P."/>
            <person name="Jogdeo S."/>
            <person name="Krijgsveld J."/>
            <person name="Kriventseva E.V."/>
            <person name="Kultz D."/>
            <person name="Laforsch C."/>
            <person name="Lindquist E."/>
            <person name="Lopez J."/>
            <person name="Manak J.R."/>
            <person name="Muller J."/>
            <person name="Pangilinan J."/>
            <person name="Patwardhan R.P."/>
            <person name="Pitluck S."/>
            <person name="Pritham E.J."/>
            <person name="Rechtsteiner A."/>
            <person name="Rho M."/>
            <person name="Rogozin I.B."/>
            <person name="Sakarya O."/>
            <person name="Salamov A."/>
            <person name="Schaack S."/>
            <person name="Shapiro H."/>
            <person name="Shiga Y."/>
            <person name="Skalitzky C."/>
            <person name="Smith Z."/>
            <person name="Souvorov A."/>
            <person name="Sung W."/>
            <person name="Tang Z."/>
            <person name="Tsuchiya D."/>
            <person name="Tu H."/>
            <person name="Vos H."/>
            <person name="Wang M."/>
            <person name="Wolf Y.I."/>
            <person name="Yamagata H."/>
            <person name="Yamada T."/>
            <person name="Ye Y."/>
            <person name="Shaw J.R."/>
            <person name="Andrews J."/>
            <person name="Crease T.J."/>
            <person name="Tang H."/>
            <person name="Lucas S.M."/>
            <person name="Robertson H.M."/>
            <person name="Bork P."/>
            <person name="Koonin E.V."/>
            <person name="Zdobnov E.M."/>
            <person name="Grigoriev I.V."/>
            <person name="Lynch M."/>
            <person name="Boore J.L."/>
        </authorList>
    </citation>
    <scope>NUCLEOTIDE SEQUENCE [LARGE SCALE GENOMIC DNA]</scope>
</reference>
<keyword evidence="3" id="KW-1185">Reference proteome</keyword>
<evidence type="ECO:0000256" key="1">
    <source>
        <dbReference type="SAM" id="SignalP"/>
    </source>
</evidence>
<dbReference type="OrthoDB" id="6377787at2759"/>